<accession>A0A975XZN5</accession>
<sequence>MTTQGVSSPGRARLDTRTLRQDRWWLYPAVTFTVFAAFVVYATWRAFAGHDYYAAPYLSPFYSPCLTSSCVEGSSDFGQPFSWWQLSPALVILIFPLGFRMSCYYYRKAYYRSFWLSPPACGVAEPHGKYSGENRLPLILNNVHRYFFYAAVLVALVLSYDAVLGFRDETGEWGHMGLGTLVLLANVVLIWLYTLGCHSCRHAVGGRLRHFSKHPVRYRAWTLVSRLNEKHARYAWLSLFSVAIADLYVYLLATGAISDLRFF</sequence>
<dbReference type="KEGG" id="nps:KRR39_19480"/>
<organism evidence="2 3">
    <name type="scientific">Nocardioides panacis</name>
    <dbReference type="NCBI Taxonomy" id="2849501"/>
    <lineage>
        <taxon>Bacteria</taxon>
        <taxon>Bacillati</taxon>
        <taxon>Actinomycetota</taxon>
        <taxon>Actinomycetes</taxon>
        <taxon>Propionibacteriales</taxon>
        <taxon>Nocardioidaceae</taxon>
        <taxon>Nocardioides</taxon>
    </lineage>
</organism>
<feature type="transmembrane region" description="Helical" evidence="1">
    <location>
        <begin position="83"/>
        <end position="106"/>
    </location>
</feature>
<name>A0A975XZN5_9ACTN</name>
<keyword evidence="1" id="KW-0472">Membrane</keyword>
<dbReference type="Proteomes" id="UP000683575">
    <property type="component" value="Chromosome"/>
</dbReference>
<gene>
    <name evidence="2" type="ORF">KRR39_19480</name>
</gene>
<feature type="transmembrane region" description="Helical" evidence="1">
    <location>
        <begin position="24"/>
        <end position="44"/>
    </location>
</feature>
<dbReference type="RefSeq" id="WP_216939094.1">
    <property type="nucleotide sequence ID" value="NZ_CP077062.1"/>
</dbReference>
<feature type="transmembrane region" description="Helical" evidence="1">
    <location>
        <begin position="146"/>
        <end position="167"/>
    </location>
</feature>
<evidence type="ECO:0008006" key="4">
    <source>
        <dbReference type="Google" id="ProtNLM"/>
    </source>
</evidence>
<dbReference type="EMBL" id="CP077062">
    <property type="protein sequence ID" value="QWZ07583.1"/>
    <property type="molecule type" value="Genomic_DNA"/>
</dbReference>
<evidence type="ECO:0000313" key="2">
    <source>
        <dbReference type="EMBL" id="QWZ07583.1"/>
    </source>
</evidence>
<evidence type="ECO:0000313" key="3">
    <source>
        <dbReference type="Proteomes" id="UP000683575"/>
    </source>
</evidence>
<keyword evidence="1" id="KW-0812">Transmembrane</keyword>
<reference evidence="2" key="1">
    <citation type="submission" date="2021-06" db="EMBL/GenBank/DDBJ databases">
        <title>Complete genome sequence of Nocardioides sp. G188.</title>
        <authorList>
            <person name="Im W.-T."/>
        </authorList>
    </citation>
    <scope>NUCLEOTIDE SEQUENCE</scope>
    <source>
        <strain evidence="2">G188</strain>
    </source>
</reference>
<feature type="transmembrane region" description="Helical" evidence="1">
    <location>
        <begin position="173"/>
        <end position="193"/>
    </location>
</feature>
<keyword evidence="3" id="KW-1185">Reference proteome</keyword>
<protein>
    <recommendedName>
        <fullName evidence="4">Succinate dehydrogenase</fullName>
    </recommendedName>
</protein>
<proteinExistence type="predicted"/>
<keyword evidence="1" id="KW-1133">Transmembrane helix</keyword>
<dbReference type="AlphaFoldDB" id="A0A975XZN5"/>
<evidence type="ECO:0000256" key="1">
    <source>
        <dbReference type="SAM" id="Phobius"/>
    </source>
</evidence>
<feature type="transmembrane region" description="Helical" evidence="1">
    <location>
        <begin position="234"/>
        <end position="253"/>
    </location>
</feature>